<name>A0A6J5KUT7_9CAUD</name>
<gene>
    <name evidence="1" type="ORF">UFOVP66_25</name>
</gene>
<proteinExistence type="predicted"/>
<organism evidence="1">
    <name type="scientific">uncultured Caudovirales phage</name>
    <dbReference type="NCBI Taxonomy" id="2100421"/>
    <lineage>
        <taxon>Viruses</taxon>
        <taxon>Duplodnaviria</taxon>
        <taxon>Heunggongvirae</taxon>
        <taxon>Uroviricota</taxon>
        <taxon>Caudoviricetes</taxon>
        <taxon>Peduoviridae</taxon>
        <taxon>Maltschvirus</taxon>
        <taxon>Maltschvirus maltsch</taxon>
    </lineage>
</organism>
<reference evidence="1" key="1">
    <citation type="submission" date="2020-04" db="EMBL/GenBank/DDBJ databases">
        <authorList>
            <person name="Chiriac C."/>
            <person name="Salcher M."/>
            <person name="Ghai R."/>
            <person name="Kavagutti S V."/>
        </authorList>
    </citation>
    <scope>NUCLEOTIDE SEQUENCE</scope>
</reference>
<evidence type="ECO:0000313" key="1">
    <source>
        <dbReference type="EMBL" id="CAB4124713.1"/>
    </source>
</evidence>
<dbReference type="SUPFAM" id="SSF46785">
    <property type="entry name" value="Winged helix' DNA-binding domain"/>
    <property type="match status" value="1"/>
</dbReference>
<dbReference type="EMBL" id="LR796180">
    <property type="protein sequence ID" value="CAB4124713.1"/>
    <property type="molecule type" value="Genomic_DNA"/>
</dbReference>
<sequence>MLKERQKLILEFCRDGKTSGEIAERIRMAHASVYPELRALQQMGLLEKQSVYNFGKPRGPRAMFITVGTQSQIEFQDRPEYDPEIVNVDFIKHSHNIWRQAA</sequence>
<dbReference type="InterPro" id="IPR036390">
    <property type="entry name" value="WH_DNA-bd_sf"/>
</dbReference>
<accession>A0A6J5KUT7</accession>
<protein>
    <submittedName>
        <fullName evidence="1">Uncharacterized protein</fullName>
    </submittedName>
</protein>